<feature type="non-terminal residue" evidence="1">
    <location>
        <position position="1"/>
    </location>
</feature>
<name>X1HQW6_9ZZZZ</name>
<protein>
    <submittedName>
        <fullName evidence="1">Uncharacterized protein</fullName>
    </submittedName>
</protein>
<sequence length="207" mass="22504">LAISLGLARAEIEDTALADSSVPHGAPTDSRDLWQLQVIERGLGDPLLNTTGNPERLRIAVGNLESLLAGSRRSPLDAYVLYHMGRSLGRAGMEHCALAHLDRALNASPSDALRLGILRESAEIHDLADHAWSQWQTLRAMAPLVESPAGLDTLRFKMVVPMLEAGVRGAAMNLLVRLRDDAALESIRASAQQEIELLEETEDFGEE</sequence>
<reference evidence="1" key="1">
    <citation type="journal article" date="2014" name="Front. Microbiol.">
        <title>High frequency of phylogenetically diverse reductive dehalogenase-homologous genes in deep subseafloor sedimentary metagenomes.</title>
        <authorList>
            <person name="Kawai M."/>
            <person name="Futagami T."/>
            <person name="Toyoda A."/>
            <person name="Takaki Y."/>
            <person name="Nishi S."/>
            <person name="Hori S."/>
            <person name="Arai W."/>
            <person name="Tsubouchi T."/>
            <person name="Morono Y."/>
            <person name="Uchiyama I."/>
            <person name="Ito T."/>
            <person name="Fujiyama A."/>
            <person name="Inagaki F."/>
            <person name="Takami H."/>
        </authorList>
    </citation>
    <scope>NUCLEOTIDE SEQUENCE</scope>
    <source>
        <strain evidence="1">Expedition CK06-06</strain>
    </source>
</reference>
<organism evidence="1">
    <name type="scientific">marine sediment metagenome</name>
    <dbReference type="NCBI Taxonomy" id="412755"/>
    <lineage>
        <taxon>unclassified sequences</taxon>
        <taxon>metagenomes</taxon>
        <taxon>ecological metagenomes</taxon>
    </lineage>
</organism>
<comment type="caution">
    <text evidence="1">The sequence shown here is derived from an EMBL/GenBank/DDBJ whole genome shotgun (WGS) entry which is preliminary data.</text>
</comment>
<accession>X1HQW6</accession>
<evidence type="ECO:0000313" key="1">
    <source>
        <dbReference type="EMBL" id="GAH72531.1"/>
    </source>
</evidence>
<proteinExistence type="predicted"/>
<gene>
    <name evidence="1" type="ORF">S03H2_55160</name>
</gene>
<dbReference type="EMBL" id="BARU01035218">
    <property type="protein sequence ID" value="GAH72531.1"/>
    <property type="molecule type" value="Genomic_DNA"/>
</dbReference>
<dbReference type="AlphaFoldDB" id="X1HQW6"/>